<dbReference type="EMBL" id="MU277187">
    <property type="protein sequence ID" value="KAI0068575.1"/>
    <property type="molecule type" value="Genomic_DNA"/>
</dbReference>
<protein>
    <submittedName>
        <fullName evidence="1">Uncharacterized protein</fullName>
    </submittedName>
</protein>
<reference evidence="1" key="1">
    <citation type="submission" date="2021-03" db="EMBL/GenBank/DDBJ databases">
        <authorList>
            <consortium name="DOE Joint Genome Institute"/>
            <person name="Ahrendt S."/>
            <person name="Looney B.P."/>
            <person name="Miyauchi S."/>
            <person name="Morin E."/>
            <person name="Drula E."/>
            <person name="Courty P.E."/>
            <person name="Chicoki N."/>
            <person name="Fauchery L."/>
            <person name="Kohler A."/>
            <person name="Kuo A."/>
            <person name="Labutti K."/>
            <person name="Pangilinan J."/>
            <person name="Lipzen A."/>
            <person name="Riley R."/>
            <person name="Andreopoulos W."/>
            <person name="He G."/>
            <person name="Johnson J."/>
            <person name="Barry K.W."/>
            <person name="Grigoriev I.V."/>
            <person name="Nagy L."/>
            <person name="Hibbett D."/>
            <person name="Henrissat B."/>
            <person name="Matheny P.B."/>
            <person name="Labbe J."/>
            <person name="Martin F."/>
        </authorList>
    </citation>
    <scope>NUCLEOTIDE SEQUENCE</scope>
    <source>
        <strain evidence="1">HHB10654</strain>
    </source>
</reference>
<feature type="non-terminal residue" evidence="1">
    <location>
        <position position="63"/>
    </location>
</feature>
<accession>A0ACB8TJM1</accession>
<dbReference type="Proteomes" id="UP000814140">
    <property type="component" value="Unassembled WGS sequence"/>
</dbReference>
<evidence type="ECO:0000313" key="2">
    <source>
        <dbReference type="Proteomes" id="UP000814140"/>
    </source>
</evidence>
<sequence length="63" mass="7417">TRQKSKAYTPGIAAGAEDAKYKAKYRELKKRVKEIEADNDKLLYKTLQAKRNIQRMRIERAYV</sequence>
<keyword evidence="2" id="KW-1185">Reference proteome</keyword>
<reference evidence="1" key="2">
    <citation type="journal article" date="2022" name="New Phytol.">
        <title>Evolutionary transition to the ectomycorrhizal habit in the genomes of a hyperdiverse lineage of mushroom-forming fungi.</title>
        <authorList>
            <person name="Looney B."/>
            <person name="Miyauchi S."/>
            <person name="Morin E."/>
            <person name="Drula E."/>
            <person name="Courty P.E."/>
            <person name="Kohler A."/>
            <person name="Kuo A."/>
            <person name="LaButti K."/>
            <person name="Pangilinan J."/>
            <person name="Lipzen A."/>
            <person name="Riley R."/>
            <person name="Andreopoulos W."/>
            <person name="He G."/>
            <person name="Johnson J."/>
            <person name="Nolan M."/>
            <person name="Tritt A."/>
            <person name="Barry K.W."/>
            <person name="Grigoriev I.V."/>
            <person name="Nagy L.G."/>
            <person name="Hibbett D."/>
            <person name="Henrissat B."/>
            <person name="Matheny P.B."/>
            <person name="Labbe J."/>
            <person name="Martin F.M."/>
        </authorList>
    </citation>
    <scope>NUCLEOTIDE SEQUENCE</scope>
    <source>
        <strain evidence="1">HHB10654</strain>
    </source>
</reference>
<organism evidence="1 2">
    <name type="scientific">Artomyces pyxidatus</name>
    <dbReference type="NCBI Taxonomy" id="48021"/>
    <lineage>
        <taxon>Eukaryota</taxon>
        <taxon>Fungi</taxon>
        <taxon>Dikarya</taxon>
        <taxon>Basidiomycota</taxon>
        <taxon>Agaricomycotina</taxon>
        <taxon>Agaricomycetes</taxon>
        <taxon>Russulales</taxon>
        <taxon>Auriscalpiaceae</taxon>
        <taxon>Artomyces</taxon>
    </lineage>
</organism>
<gene>
    <name evidence="1" type="ORF">BV25DRAFT_1783467</name>
</gene>
<feature type="non-terminal residue" evidence="1">
    <location>
        <position position="1"/>
    </location>
</feature>
<evidence type="ECO:0000313" key="1">
    <source>
        <dbReference type="EMBL" id="KAI0068575.1"/>
    </source>
</evidence>
<proteinExistence type="predicted"/>
<name>A0ACB8TJM1_9AGAM</name>
<comment type="caution">
    <text evidence="1">The sequence shown here is derived from an EMBL/GenBank/DDBJ whole genome shotgun (WGS) entry which is preliminary data.</text>
</comment>